<dbReference type="OrthoDB" id="3364440at2759"/>
<evidence type="ECO:0000256" key="1">
    <source>
        <dbReference type="PROSITE-ProRule" id="PRU01331"/>
    </source>
</evidence>
<dbReference type="InterPro" id="IPR027303">
    <property type="entry name" value="Gln_synth_gly_rich_site"/>
</dbReference>
<dbReference type="SUPFAM" id="SSF51556">
    <property type="entry name" value="Metallo-dependent hydrolases"/>
    <property type="match status" value="1"/>
</dbReference>
<evidence type="ECO:0000259" key="4">
    <source>
        <dbReference type="PROSITE" id="PS51987"/>
    </source>
</evidence>
<dbReference type="STRING" id="1072389.K1WVV0"/>
<evidence type="ECO:0000313" key="5">
    <source>
        <dbReference type="EMBL" id="EKD21780.1"/>
    </source>
</evidence>
<proteinExistence type="inferred from homology"/>
<dbReference type="InterPro" id="IPR006680">
    <property type="entry name" value="Amidohydro-rel"/>
</dbReference>
<accession>K1WVV0</accession>
<dbReference type="InterPro" id="IPR008146">
    <property type="entry name" value="Gln_synth_cat_dom"/>
</dbReference>
<dbReference type="Pfam" id="PF04909">
    <property type="entry name" value="Amidohydro_2"/>
    <property type="match status" value="1"/>
</dbReference>
<dbReference type="eggNOG" id="KOG0683">
    <property type="taxonomic scope" value="Eukaryota"/>
</dbReference>
<dbReference type="Gene3D" id="3.20.20.140">
    <property type="entry name" value="Metal-dependent hydrolases"/>
    <property type="match status" value="1"/>
</dbReference>
<sequence length="944" mass="105371">MDRCCNGADDDDDDGDMLLEFNKFWEMRCQIIEALIDPEPRSISHRCGPVTGSSRNMEDLIRAIYTTPIIDHHAHPLLIPSALFKYDLKTITTEARGDALRATTSSLSHIRAVRQLSDILQCPPTWDDVARAIDIEYGKPQHAWQKRCLEGIETILIDDGLDEREQVHDYSWHDMLTRSECKKLVRIERVAEEIINGLLRNPELAPEDVFGGLREAFEMVIKDAIADPEVAGFKSVICYRTGLDIPAHLSVADVKDTFVDHISQLREDGVQTFKRIDDLPMNYYLVNKTAQLVAKSPGPFKKPLQFHTGLGDNDITLTKSSPSHLQDFIRNFPTVPIVLLHASYPWTREAGYLATVYNNVYADIGEVFPFLSKEGQENAVREILELCPTEKIMWSTDGHWFPETYLLAVIQVREAFEKVLCEYVREGVMSVSQAIRAVQDIFFATSNDLYGLSLTLAPLPTSSPESTTSSIKDLATRRGPPLESPPSSDLQVLKSFLAERSSVKFLRLQYLDYTVTLAEIRGLAIADLPTAIPKVRITPVKRAITMLESSPHFQTGVARCGLGLLQNDTIIPSVASIGEFKLQAVFSSLRLGPRKDYASVQCEFRETDGSEVTLCPRSILRRILEKSRQLGLEFLVGFEIEIVFMSRSATDGKLSTLYDSAGHAWTSARAMQDGKILDILGEIHDSLEAAGISLEQFHPESCSGQYEFVLPARPCLEAADTLIQAREIIATVVAGHSIRATLYPKPFSKMAGTASHAHMSISTPGGDDKAVYEPFYAGVMKHLPAIIAFTYSHPVSYERMQDHCWAGGRWVAWGTQNRETALRKIEGSHFEIKVLDGLANIYFAMAAIVAAGTQGVADSEELTHGDCTVDPGLLSEEERGELGITKMLPKDLPTALEELKHDEVLVDLLGREFIERYLAIKIAEMEMFDGLAASERRAWIMERY</sequence>
<dbReference type="InterPro" id="IPR014746">
    <property type="entry name" value="Gln_synth/guanido_kin_cat_dom"/>
</dbReference>
<dbReference type="InterPro" id="IPR032466">
    <property type="entry name" value="Metal_Hydrolase"/>
</dbReference>
<evidence type="ECO:0000313" key="6">
    <source>
        <dbReference type="Proteomes" id="UP000006753"/>
    </source>
</evidence>
<dbReference type="PANTHER" id="PTHR43383:SF2">
    <property type="entry name" value="AMIDOHYDROLASE 2 FAMILY PROTEIN"/>
    <property type="match status" value="1"/>
</dbReference>
<dbReference type="SMART" id="SM01230">
    <property type="entry name" value="Gln-synt_C"/>
    <property type="match status" value="1"/>
</dbReference>
<gene>
    <name evidence="5" type="ORF">MBM_00893</name>
</gene>
<organism evidence="5 6">
    <name type="scientific">Marssonina brunnea f. sp. multigermtubi (strain MB_m1)</name>
    <name type="common">Marssonina leaf spot fungus</name>
    <dbReference type="NCBI Taxonomy" id="1072389"/>
    <lineage>
        <taxon>Eukaryota</taxon>
        <taxon>Fungi</taxon>
        <taxon>Dikarya</taxon>
        <taxon>Ascomycota</taxon>
        <taxon>Pezizomycotina</taxon>
        <taxon>Leotiomycetes</taxon>
        <taxon>Helotiales</taxon>
        <taxon>Drepanopezizaceae</taxon>
        <taxon>Drepanopeziza</taxon>
    </lineage>
</organism>
<name>K1WVV0_MARBU</name>
<feature type="compositionally biased region" description="Low complexity" evidence="3">
    <location>
        <begin position="460"/>
        <end position="470"/>
    </location>
</feature>
<dbReference type="KEGG" id="mbe:MBM_00893"/>
<dbReference type="Gene3D" id="3.30.590.10">
    <property type="entry name" value="Glutamine synthetase/guanido kinase, catalytic domain"/>
    <property type="match status" value="1"/>
</dbReference>
<protein>
    <submittedName>
        <fullName evidence="5">Glutamine synthetase</fullName>
    </submittedName>
</protein>
<dbReference type="Pfam" id="PF00120">
    <property type="entry name" value="Gln-synt_C"/>
    <property type="match status" value="1"/>
</dbReference>
<dbReference type="PANTHER" id="PTHR43383">
    <property type="entry name" value="NODULIN 6"/>
    <property type="match status" value="1"/>
</dbReference>
<keyword evidence="6" id="KW-1185">Reference proteome</keyword>
<dbReference type="EMBL" id="JH921428">
    <property type="protein sequence ID" value="EKD21780.1"/>
    <property type="molecule type" value="Genomic_DNA"/>
</dbReference>
<evidence type="ECO:0000256" key="3">
    <source>
        <dbReference type="SAM" id="MobiDB-lite"/>
    </source>
</evidence>
<dbReference type="Proteomes" id="UP000006753">
    <property type="component" value="Unassembled WGS sequence"/>
</dbReference>
<dbReference type="GO" id="GO:0004356">
    <property type="term" value="F:glutamine synthetase activity"/>
    <property type="evidence" value="ECO:0007669"/>
    <property type="project" value="InterPro"/>
</dbReference>
<dbReference type="AlphaFoldDB" id="K1WVV0"/>
<feature type="domain" description="GS catalytic" evidence="4">
    <location>
        <begin position="616"/>
        <end position="944"/>
    </location>
</feature>
<dbReference type="InParanoid" id="K1WVV0"/>
<feature type="region of interest" description="Disordered" evidence="3">
    <location>
        <begin position="460"/>
        <end position="487"/>
    </location>
</feature>
<dbReference type="HOGENOM" id="CLU_017290_6_3_1"/>
<dbReference type="SUPFAM" id="SSF55931">
    <property type="entry name" value="Glutamine synthetase/guanido kinase"/>
    <property type="match status" value="1"/>
</dbReference>
<dbReference type="PROSITE" id="PS00181">
    <property type="entry name" value="GLNA_ATP"/>
    <property type="match status" value="1"/>
</dbReference>
<reference evidence="5 6" key="1">
    <citation type="journal article" date="2012" name="BMC Genomics">
        <title>Sequencing the genome of Marssonina brunnea reveals fungus-poplar co-evolution.</title>
        <authorList>
            <person name="Zhu S."/>
            <person name="Cao Y.-Z."/>
            <person name="Jiang C."/>
            <person name="Tan B.-Y."/>
            <person name="Wang Z."/>
            <person name="Feng S."/>
            <person name="Zhang L."/>
            <person name="Su X.-H."/>
            <person name="Brejova B."/>
            <person name="Vinar T."/>
            <person name="Xu M."/>
            <person name="Wang M.-X."/>
            <person name="Zhang S.-G."/>
            <person name="Huang M.-R."/>
            <person name="Wu R."/>
            <person name="Zhou Y."/>
        </authorList>
    </citation>
    <scope>NUCLEOTIDE SEQUENCE [LARGE SCALE GENOMIC DNA]</scope>
    <source>
        <strain evidence="5 6">MB_m1</strain>
    </source>
</reference>
<comment type="similarity">
    <text evidence="1 2">Belongs to the glutamine synthetase family.</text>
</comment>
<dbReference type="GO" id="GO:0016787">
    <property type="term" value="F:hydrolase activity"/>
    <property type="evidence" value="ECO:0007669"/>
    <property type="project" value="InterPro"/>
</dbReference>
<dbReference type="OMA" id="LEGCPRT"/>
<dbReference type="PROSITE" id="PS51987">
    <property type="entry name" value="GS_CATALYTIC"/>
    <property type="match status" value="1"/>
</dbReference>
<evidence type="ECO:0000256" key="2">
    <source>
        <dbReference type="RuleBase" id="RU000384"/>
    </source>
</evidence>